<sequence length="185" mass="21400">MGIFDKIKERINDRLSDPAFMELVQEQSLKDLLVRREFRITQAYLQREFLNKLIDDEIQEFSIVLFDGYGEIAGKMKKRLLPFAIPFSATFSIQGIEFSSARKSVFLKLDHVAPVDFDWLTKKVVERIPFLSGTGDFIVCDLTRVPRLAELFAQRVKGISIWDFITLKELWLRKGEIVGRVGVVL</sequence>
<name>B5EC89_CITBB</name>
<protein>
    <submittedName>
        <fullName evidence="1">Uncharacterized protein</fullName>
    </submittedName>
</protein>
<dbReference type="Proteomes" id="UP000008825">
    <property type="component" value="Chromosome"/>
</dbReference>
<reference evidence="1 2" key="2">
    <citation type="journal article" date="2010" name="BMC Genomics">
        <title>The genome of Geobacter bemidjiensis, exemplar for the subsurface clade of Geobacter species that predominate in Fe(III)-reducing subsurface environments.</title>
        <authorList>
            <person name="Aklujkar M."/>
            <person name="Young N.D."/>
            <person name="Holmes D."/>
            <person name="Chavan M."/>
            <person name="Risso C."/>
            <person name="Kiss H.E."/>
            <person name="Han C.S."/>
            <person name="Land M.L."/>
            <person name="Lovley D.R."/>
        </authorList>
    </citation>
    <scope>NUCLEOTIDE SEQUENCE [LARGE SCALE GENOMIC DNA]</scope>
    <source>
        <strain evidence="2">ATCC BAA-1014 / DSM 16622 / JCM 12645 / Bem</strain>
    </source>
</reference>
<dbReference type="AlphaFoldDB" id="B5EC89"/>
<dbReference type="RefSeq" id="WP_012531982.1">
    <property type="nucleotide sequence ID" value="NC_011146.1"/>
</dbReference>
<proteinExistence type="predicted"/>
<organism evidence="1 2">
    <name type="scientific">Citrifermentans bemidjiense (strain ATCC BAA-1014 / DSM 16622 / JCM 12645 / Bem)</name>
    <name type="common">Geobacter bemidjiensis</name>
    <dbReference type="NCBI Taxonomy" id="404380"/>
    <lineage>
        <taxon>Bacteria</taxon>
        <taxon>Pseudomonadati</taxon>
        <taxon>Thermodesulfobacteriota</taxon>
        <taxon>Desulfuromonadia</taxon>
        <taxon>Geobacterales</taxon>
        <taxon>Geobacteraceae</taxon>
        <taxon>Citrifermentans</taxon>
    </lineage>
</organism>
<dbReference type="KEGG" id="gbm:Gbem_3553"/>
<evidence type="ECO:0000313" key="2">
    <source>
        <dbReference type="Proteomes" id="UP000008825"/>
    </source>
</evidence>
<keyword evidence="2" id="KW-1185">Reference proteome</keyword>
<dbReference type="HOGENOM" id="CLU_1459342_0_0_7"/>
<dbReference type="STRING" id="404380.Gbem_3553"/>
<reference evidence="1 2" key="1">
    <citation type="submission" date="2008-07" db="EMBL/GenBank/DDBJ databases">
        <title>Complete sequence of Geobacter bemidjiensis BEM.</title>
        <authorList>
            <consortium name="US DOE Joint Genome Institute"/>
            <person name="Lucas S."/>
            <person name="Copeland A."/>
            <person name="Lapidus A."/>
            <person name="Glavina del Rio T."/>
            <person name="Dalin E."/>
            <person name="Tice H."/>
            <person name="Bruce D."/>
            <person name="Goodwin L."/>
            <person name="Pitluck S."/>
            <person name="Kiss H."/>
            <person name="Brettin T."/>
            <person name="Detter J.C."/>
            <person name="Han C."/>
            <person name="Kuske C.R."/>
            <person name="Schmutz J."/>
            <person name="Larimer F."/>
            <person name="Land M."/>
            <person name="Hauser L."/>
            <person name="Kyrpides N."/>
            <person name="Lykidis A."/>
            <person name="Lovley D."/>
            <person name="Richardson P."/>
        </authorList>
    </citation>
    <scope>NUCLEOTIDE SEQUENCE [LARGE SCALE GENOMIC DNA]</scope>
    <source>
        <strain evidence="2">ATCC BAA-1014 / DSM 16622 / JCM 12645 / Bem</strain>
    </source>
</reference>
<gene>
    <name evidence="1" type="ordered locus">Gbem_3553</name>
</gene>
<evidence type="ECO:0000313" key="1">
    <source>
        <dbReference type="EMBL" id="ACH40545.1"/>
    </source>
</evidence>
<accession>B5EC89</accession>
<dbReference type="EMBL" id="CP001124">
    <property type="protein sequence ID" value="ACH40545.1"/>
    <property type="molecule type" value="Genomic_DNA"/>
</dbReference>
<dbReference type="OrthoDB" id="5395470at2"/>